<evidence type="ECO:0000313" key="2">
    <source>
        <dbReference type="EMBL" id="TNN60245.1"/>
    </source>
</evidence>
<reference evidence="2 3" key="1">
    <citation type="submission" date="2019-03" db="EMBL/GenBank/DDBJ databases">
        <title>First draft genome of Liparis tanakae, snailfish: a comprehensive survey of snailfish specific genes.</title>
        <authorList>
            <person name="Kim W."/>
            <person name="Song I."/>
            <person name="Jeong J.-H."/>
            <person name="Kim D."/>
            <person name="Kim S."/>
            <person name="Ryu S."/>
            <person name="Song J.Y."/>
            <person name="Lee S.K."/>
        </authorList>
    </citation>
    <scope>NUCLEOTIDE SEQUENCE [LARGE SCALE GENOMIC DNA]</scope>
    <source>
        <tissue evidence="2">Muscle</tissue>
    </source>
</reference>
<name>A0A4Z2H4M9_9TELE</name>
<evidence type="ECO:0000256" key="1">
    <source>
        <dbReference type="SAM" id="MobiDB-lite"/>
    </source>
</evidence>
<organism evidence="2 3">
    <name type="scientific">Liparis tanakae</name>
    <name type="common">Tanaka's snailfish</name>
    <dbReference type="NCBI Taxonomy" id="230148"/>
    <lineage>
        <taxon>Eukaryota</taxon>
        <taxon>Metazoa</taxon>
        <taxon>Chordata</taxon>
        <taxon>Craniata</taxon>
        <taxon>Vertebrata</taxon>
        <taxon>Euteleostomi</taxon>
        <taxon>Actinopterygii</taxon>
        <taxon>Neopterygii</taxon>
        <taxon>Teleostei</taxon>
        <taxon>Neoteleostei</taxon>
        <taxon>Acanthomorphata</taxon>
        <taxon>Eupercaria</taxon>
        <taxon>Perciformes</taxon>
        <taxon>Cottioidei</taxon>
        <taxon>Cottales</taxon>
        <taxon>Liparidae</taxon>
        <taxon>Liparis</taxon>
    </lineage>
</organism>
<evidence type="ECO:0000313" key="3">
    <source>
        <dbReference type="Proteomes" id="UP000314294"/>
    </source>
</evidence>
<keyword evidence="3" id="KW-1185">Reference proteome</keyword>
<feature type="region of interest" description="Disordered" evidence="1">
    <location>
        <begin position="63"/>
        <end position="97"/>
    </location>
</feature>
<gene>
    <name evidence="2" type="ORF">EYF80_029580</name>
</gene>
<protein>
    <submittedName>
        <fullName evidence="2">Uncharacterized protein</fullName>
    </submittedName>
</protein>
<dbReference type="Proteomes" id="UP000314294">
    <property type="component" value="Unassembled WGS sequence"/>
</dbReference>
<dbReference type="AlphaFoldDB" id="A0A4Z2H4M9"/>
<sequence length="97" mass="10526">MFHRKLTSTSVTHYMRESFLLPCQQPPTPLSFLALATTWGQPGMGFGLVGGGGLDYGDWPSDEVKGVNGNRGVGGSAKGWTKGRRGRRENKEDTPET</sequence>
<accession>A0A4Z2H4M9</accession>
<comment type="caution">
    <text evidence="2">The sequence shown here is derived from an EMBL/GenBank/DDBJ whole genome shotgun (WGS) entry which is preliminary data.</text>
</comment>
<dbReference type="EMBL" id="SRLO01000338">
    <property type="protein sequence ID" value="TNN60245.1"/>
    <property type="molecule type" value="Genomic_DNA"/>
</dbReference>
<proteinExistence type="predicted"/>